<dbReference type="GO" id="GO:0003700">
    <property type="term" value="F:DNA-binding transcription factor activity"/>
    <property type="evidence" value="ECO:0007669"/>
    <property type="project" value="TreeGrafter"/>
</dbReference>
<dbReference type="InterPro" id="IPR036390">
    <property type="entry name" value="WH_DNA-bd_sf"/>
</dbReference>
<dbReference type="PANTHER" id="PTHR33221:SF4">
    <property type="entry name" value="HTH-TYPE TRANSCRIPTIONAL REPRESSOR NSRR"/>
    <property type="match status" value="1"/>
</dbReference>
<dbReference type="STRING" id="282683.SAMN04488105_10521"/>
<dbReference type="PROSITE" id="PS51197">
    <property type="entry name" value="HTH_RRF2_2"/>
    <property type="match status" value="1"/>
</dbReference>
<dbReference type="PANTHER" id="PTHR33221">
    <property type="entry name" value="WINGED HELIX-TURN-HELIX TRANSCRIPTIONAL REGULATOR, RRF2 FAMILY"/>
    <property type="match status" value="1"/>
</dbReference>
<keyword evidence="1" id="KW-0238">DNA-binding</keyword>
<dbReference type="InterPro" id="IPR000944">
    <property type="entry name" value="Tscrpt_reg_Rrf2"/>
</dbReference>
<evidence type="ECO:0000313" key="3">
    <source>
        <dbReference type="Proteomes" id="UP000198994"/>
    </source>
</evidence>
<dbReference type="Proteomes" id="UP000198994">
    <property type="component" value="Unassembled WGS sequence"/>
</dbReference>
<dbReference type="GO" id="GO:0003677">
    <property type="term" value="F:DNA binding"/>
    <property type="evidence" value="ECO:0007669"/>
    <property type="project" value="UniProtKB-KW"/>
</dbReference>
<gene>
    <name evidence="2" type="ORF">SAMN04488105_10521</name>
</gene>
<evidence type="ECO:0000313" key="2">
    <source>
        <dbReference type="EMBL" id="SDE56711.1"/>
    </source>
</evidence>
<dbReference type="RefSeq" id="WP_089957819.1">
    <property type="nucleotide sequence ID" value="NZ_FNAV01000005.1"/>
</dbReference>
<reference evidence="3" key="1">
    <citation type="submission" date="2016-10" db="EMBL/GenBank/DDBJ databases">
        <authorList>
            <person name="Varghese N."/>
            <person name="Submissions S."/>
        </authorList>
    </citation>
    <scope>NUCLEOTIDE SEQUENCE [LARGE SCALE GENOMIC DNA]</scope>
    <source>
        <strain evidence="3">DSM 10146</strain>
    </source>
</reference>
<dbReference type="GO" id="GO:0005829">
    <property type="term" value="C:cytosol"/>
    <property type="evidence" value="ECO:0007669"/>
    <property type="project" value="TreeGrafter"/>
</dbReference>
<sequence length="150" mass="15998">MHLSKFTDYALRVCLYLGAHQDRVVPISEITRAHGLSQSNLMKVVQQLVEGGFLKSTRGRSGGVTLARPAAEIRVGEVARFMEGDSGLVDCSTCILIGTCGLVRGLNEAKNAFYQSLDRSSLADAVLAHPRTLSVLQGSAKADADVAPVK</sequence>
<dbReference type="Pfam" id="PF02082">
    <property type="entry name" value="Rrf2"/>
    <property type="match status" value="1"/>
</dbReference>
<dbReference type="OrthoDB" id="9795923at2"/>
<dbReference type="Gene3D" id="1.10.10.10">
    <property type="entry name" value="Winged helix-like DNA-binding domain superfamily/Winged helix DNA-binding domain"/>
    <property type="match status" value="1"/>
</dbReference>
<protein>
    <submittedName>
        <fullName evidence="2">Transcriptional regulator, BadM/Rrf2 family</fullName>
    </submittedName>
</protein>
<dbReference type="InterPro" id="IPR036388">
    <property type="entry name" value="WH-like_DNA-bd_sf"/>
</dbReference>
<evidence type="ECO:0000256" key="1">
    <source>
        <dbReference type="ARBA" id="ARBA00023125"/>
    </source>
</evidence>
<dbReference type="EMBL" id="FNAV01000005">
    <property type="protein sequence ID" value="SDE56711.1"/>
    <property type="molecule type" value="Genomic_DNA"/>
</dbReference>
<keyword evidence="3" id="KW-1185">Reference proteome</keyword>
<name>A0A1G7DZ93_9RHOB</name>
<organism evidence="2 3">
    <name type="scientific">Salipiger thiooxidans</name>
    <dbReference type="NCBI Taxonomy" id="282683"/>
    <lineage>
        <taxon>Bacteria</taxon>
        <taxon>Pseudomonadati</taxon>
        <taxon>Pseudomonadota</taxon>
        <taxon>Alphaproteobacteria</taxon>
        <taxon>Rhodobacterales</taxon>
        <taxon>Roseobacteraceae</taxon>
        <taxon>Salipiger</taxon>
    </lineage>
</organism>
<dbReference type="SUPFAM" id="SSF46785">
    <property type="entry name" value="Winged helix' DNA-binding domain"/>
    <property type="match status" value="1"/>
</dbReference>
<dbReference type="AlphaFoldDB" id="A0A1G7DZ93"/>
<accession>A0A1G7DZ93</accession>
<proteinExistence type="predicted"/>
<dbReference type="NCBIfam" id="TIGR00738">
    <property type="entry name" value="rrf2_super"/>
    <property type="match status" value="1"/>
</dbReference>